<dbReference type="Proteomes" id="UP000835052">
    <property type="component" value="Unassembled WGS sequence"/>
</dbReference>
<feature type="compositionally biased region" description="Gly residues" evidence="1">
    <location>
        <begin position="92"/>
        <end position="109"/>
    </location>
</feature>
<feature type="compositionally biased region" description="Low complexity" evidence="1">
    <location>
        <begin position="110"/>
        <end position="134"/>
    </location>
</feature>
<feature type="region of interest" description="Disordered" evidence="1">
    <location>
        <begin position="85"/>
        <end position="134"/>
    </location>
</feature>
<organism evidence="3 4">
    <name type="scientific">Caenorhabditis auriculariae</name>
    <dbReference type="NCBI Taxonomy" id="2777116"/>
    <lineage>
        <taxon>Eukaryota</taxon>
        <taxon>Metazoa</taxon>
        <taxon>Ecdysozoa</taxon>
        <taxon>Nematoda</taxon>
        <taxon>Chromadorea</taxon>
        <taxon>Rhabditida</taxon>
        <taxon>Rhabditina</taxon>
        <taxon>Rhabditomorpha</taxon>
        <taxon>Rhabditoidea</taxon>
        <taxon>Rhabditidae</taxon>
        <taxon>Peloderinae</taxon>
        <taxon>Caenorhabditis</taxon>
    </lineage>
</organism>
<accession>A0A8S1HKL3</accession>
<protein>
    <submittedName>
        <fullName evidence="3">Uncharacterized protein</fullName>
    </submittedName>
</protein>
<dbReference type="EMBL" id="CAJGYM010000050">
    <property type="protein sequence ID" value="CAD6194998.1"/>
    <property type="molecule type" value="Genomic_DNA"/>
</dbReference>
<proteinExistence type="predicted"/>
<name>A0A8S1HKL3_9PELO</name>
<dbReference type="AlphaFoldDB" id="A0A8S1HKL3"/>
<feature type="signal peptide" evidence="2">
    <location>
        <begin position="1"/>
        <end position="29"/>
    </location>
</feature>
<evidence type="ECO:0000256" key="1">
    <source>
        <dbReference type="SAM" id="MobiDB-lite"/>
    </source>
</evidence>
<evidence type="ECO:0000256" key="2">
    <source>
        <dbReference type="SAM" id="SignalP"/>
    </source>
</evidence>
<keyword evidence="2" id="KW-0732">Signal</keyword>
<comment type="caution">
    <text evidence="3">The sequence shown here is derived from an EMBL/GenBank/DDBJ whole genome shotgun (WGS) entry which is preliminary data.</text>
</comment>
<sequence>MKAAQSVHLRKMLPKVLLIAVLALAFVMAAPPVSSEEDDFSDLIDDSELAIFELAAMSPQLRAYLRCVRRCRRKGPNPACVNRCKKTHPFPGQGGKPGGGKPGGGGGGAATPAPAATTTAAGGAATTAAGTAGGETTTAAGGAATTTGLFEIQNSVDSVALFSAAA</sequence>
<evidence type="ECO:0000313" key="3">
    <source>
        <dbReference type="EMBL" id="CAD6194998.1"/>
    </source>
</evidence>
<keyword evidence="4" id="KW-1185">Reference proteome</keyword>
<feature type="chain" id="PRO_5035735916" evidence="2">
    <location>
        <begin position="30"/>
        <end position="166"/>
    </location>
</feature>
<evidence type="ECO:0000313" key="4">
    <source>
        <dbReference type="Proteomes" id="UP000835052"/>
    </source>
</evidence>
<gene>
    <name evidence="3" type="ORF">CAUJ_LOCUS10917</name>
</gene>
<reference evidence="3" key="1">
    <citation type="submission" date="2020-10" db="EMBL/GenBank/DDBJ databases">
        <authorList>
            <person name="Kikuchi T."/>
        </authorList>
    </citation>
    <scope>NUCLEOTIDE SEQUENCE</scope>
    <source>
        <strain evidence="3">NKZ352</strain>
    </source>
</reference>